<evidence type="ECO:0000313" key="7">
    <source>
        <dbReference type="Ensembl" id="ENSEBUP00000024166.1"/>
    </source>
</evidence>
<dbReference type="InterPro" id="IPR035976">
    <property type="entry name" value="Sushi/SCR/CCP_sf"/>
</dbReference>
<dbReference type="InterPro" id="IPR050350">
    <property type="entry name" value="Compl-Cell_Adhes-Reg"/>
</dbReference>
<keyword evidence="3" id="KW-1015">Disulfide bond</keyword>
<keyword evidence="8" id="KW-1185">Reference proteome</keyword>
<dbReference type="PROSITE" id="PS50923">
    <property type="entry name" value="SUSHI"/>
    <property type="match status" value="1"/>
</dbReference>
<organism evidence="7 8">
    <name type="scientific">Eptatretus burgeri</name>
    <name type="common">Inshore hagfish</name>
    <dbReference type="NCBI Taxonomy" id="7764"/>
    <lineage>
        <taxon>Eukaryota</taxon>
        <taxon>Metazoa</taxon>
        <taxon>Chordata</taxon>
        <taxon>Craniata</taxon>
        <taxon>Vertebrata</taxon>
        <taxon>Cyclostomata</taxon>
        <taxon>Myxini</taxon>
        <taxon>Myxiniformes</taxon>
        <taxon>Myxinidae</taxon>
        <taxon>Eptatretinae</taxon>
        <taxon>Eptatretus</taxon>
    </lineage>
</organism>
<evidence type="ECO:0000256" key="5">
    <source>
        <dbReference type="PROSITE-ProRule" id="PRU00302"/>
    </source>
</evidence>
<dbReference type="PANTHER" id="PTHR19325:SF575">
    <property type="entry name" value="LOCOMOTION-RELATED PROTEIN HIKARU GENKI"/>
    <property type="match status" value="1"/>
</dbReference>
<comment type="caution">
    <text evidence="5">Lacks conserved residue(s) required for the propagation of feature annotation.</text>
</comment>
<evidence type="ECO:0000256" key="1">
    <source>
        <dbReference type="ARBA" id="ARBA00022659"/>
    </source>
</evidence>
<dbReference type="Pfam" id="PF00084">
    <property type="entry name" value="Sushi"/>
    <property type="match status" value="1"/>
</dbReference>
<dbReference type="Proteomes" id="UP000694388">
    <property type="component" value="Unplaced"/>
</dbReference>
<evidence type="ECO:0000256" key="3">
    <source>
        <dbReference type="ARBA" id="ARBA00023157"/>
    </source>
</evidence>
<dbReference type="InterPro" id="IPR000436">
    <property type="entry name" value="Sushi_SCR_CCP_dom"/>
</dbReference>
<evidence type="ECO:0000313" key="8">
    <source>
        <dbReference type="Proteomes" id="UP000694388"/>
    </source>
</evidence>
<keyword evidence="1 5" id="KW-0768">Sushi</keyword>
<protein>
    <recommendedName>
        <fullName evidence="6">Sushi domain-containing protein</fullName>
    </recommendedName>
</protein>
<feature type="domain" description="Sushi" evidence="6">
    <location>
        <begin position="169"/>
        <end position="234"/>
    </location>
</feature>
<dbReference type="SMART" id="SM00032">
    <property type="entry name" value="CCP"/>
    <property type="match status" value="5"/>
</dbReference>
<dbReference type="SUPFAM" id="SSF57535">
    <property type="entry name" value="Complement control module/SCR domain"/>
    <property type="match status" value="3"/>
</dbReference>
<dbReference type="Ensembl" id="ENSEBUT00000024742.1">
    <property type="protein sequence ID" value="ENSEBUP00000024166.1"/>
    <property type="gene ID" value="ENSEBUG00000014886.1"/>
</dbReference>
<evidence type="ECO:0000259" key="6">
    <source>
        <dbReference type="PROSITE" id="PS50923"/>
    </source>
</evidence>
<keyword evidence="2" id="KW-0677">Repeat</keyword>
<dbReference type="AlphaFoldDB" id="A0A8C4R3E5"/>
<evidence type="ECO:0000256" key="2">
    <source>
        <dbReference type="ARBA" id="ARBA00022737"/>
    </source>
</evidence>
<evidence type="ECO:0000256" key="4">
    <source>
        <dbReference type="ARBA" id="ARBA00023180"/>
    </source>
</evidence>
<reference evidence="7" key="2">
    <citation type="submission" date="2025-09" db="UniProtKB">
        <authorList>
            <consortium name="Ensembl"/>
        </authorList>
    </citation>
    <scope>IDENTIFICATION</scope>
</reference>
<keyword evidence="4" id="KW-0325">Glycoprotein</keyword>
<dbReference type="PANTHER" id="PTHR19325">
    <property type="entry name" value="COMPLEMENT COMPONENT-RELATED SUSHI DOMAIN-CONTAINING"/>
    <property type="match status" value="1"/>
</dbReference>
<name>A0A8C4R3E5_EPTBU</name>
<dbReference type="Gene3D" id="2.10.70.10">
    <property type="entry name" value="Complement Module, domain 1"/>
    <property type="match status" value="3"/>
</dbReference>
<dbReference type="CDD" id="cd00033">
    <property type="entry name" value="CCP"/>
    <property type="match status" value="2"/>
</dbReference>
<dbReference type="GeneTree" id="ENSGT00930000152741"/>
<proteinExistence type="predicted"/>
<accession>A0A8C4R3E5</accession>
<sequence>MEMQGTNPAECYEGQIQLPECRSVCCNVSANELRERNLVVEKIRRKNMRKPRILRRQQSHYKFPLGTKVYFLCEEDHSSDMPLHIVCRDDNFNLPRCTPDFCDLEKSDFDKNNLVVPESYKKLHSSWTFYYFRFPRDKPVTLKCKDYMSSAHLTVTCKDGVVKLPKCHAVCSIPNIPGNVEFSVLNTTINELGITFPSTLMFSCKFDFNTLYGSNHSECMENGIWNYKPPSCLSKTCSPQPSWNDTDELIHPNETFHQAMCLVTSKQLLDRKLKEPSSFRNLWREKDRAFFLPSEASYTFSCPSCTEIRGTNPTECNDGVIDLPNCQAVCCSIQELQLAKGRLKVPQEFQITGSAYTVPLDTEVTFHCKEDHMLYGPTQRTCQDGHLSVPVCTQAVCKVTEDELAARFTFIHHRFNMFKKIKGYYPKTYYYKIPTNHYVEMKCEDGKKPLKRSMWAYCSTGHMYLPSCGTDSDLTCMISEKSLKNKNLRIPRIYQHVDIGGYYHQKVPEGETVSFHCSSGSTPDRERTCEGGVIDLPTCQIDCKSWLINHGGIRSWISKTSEIIVSCPARHLTYAHTIRCLNTGPEAEIQCCPQDPKITEGNLEVIRPVYRRCQLIIQARATCNIGTRLVGSEIITCQGSRWPTETLSCQPDGIKNNQMLQWNISLPKDADMQEDYGRKLVFRANHLREAQITWLGSALPKSTFLCYTGKIYWRLKVLMETTFIERDGRDNEDCVELSMESKKLELHLLFHEFSFGLITQMN</sequence>
<reference evidence="7" key="1">
    <citation type="submission" date="2025-08" db="UniProtKB">
        <authorList>
            <consortium name="Ensembl"/>
        </authorList>
    </citation>
    <scope>IDENTIFICATION</scope>
</reference>